<feature type="transmembrane region" description="Helical" evidence="1">
    <location>
        <begin position="101"/>
        <end position="129"/>
    </location>
</feature>
<comment type="caution">
    <text evidence="2">The sequence shown here is derived from an EMBL/GenBank/DDBJ whole genome shotgun (WGS) entry which is preliminary data.</text>
</comment>
<feature type="transmembrane region" description="Helical" evidence="1">
    <location>
        <begin position="141"/>
        <end position="164"/>
    </location>
</feature>
<dbReference type="RefSeq" id="WP_045271913.1">
    <property type="nucleotide sequence ID" value="NZ_JYIX01000034.1"/>
</dbReference>
<dbReference type="PATRIC" id="fig|582680.6.peg.1862"/>
<keyword evidence="1" id="KW-0812">Transmembrane</keyword>
<evidence type="ECO:0000256" key="1">
    <source>
        <dbReference type="SAM" id="Phobius"/>
    </source>
</evidence>
<proteinExistence type="predicted"/>
<evidence type="ECO:0000313" key="2">
    <source>
        <dbReference type="EMBL" id="KJL33143.1"/>
    </source>
</evidence>
<gene>
    <name evidence="2" type="ORF">RS86_01802</name>
</gene>
<dbReference type="EMBL" id="JYIX01000034">
    <property type="protein sequence ID" value="KJL33143.1"/>
    <property type="molecule type" value="Genomic_DNA"/>
</dbReference>
<keyword evidence="3" id="KW-1185">Reference proteome</keyword>
<accession>A0A0F0LJ11</accession>
<evidence type="ECO:0000313" key="3">
    <source>
        <dbReference type="Proteomes" id="UP000033740"/>
    </source>
</evidence>
<dbReference type="AlphaFoldDB" id="A0A0F0LJ11"/>
<keyword evidence="1" id="KW-1133">Transmembrane helix</keyword>
<dbReference type="Proteomes" id="UP000033740">
    <property type="component" value="Unassembled WGS sequence"/>
</dbReference>
<sequence length="217" mass="23375">MTETEAQNLRDDYLNRLDAAIAELPWRVANELRRGIAEELDGLDATAVRERIAQLGDPAKIAEAAGDEAASAPPAPIIVVAPAPAPLPVFWAKPAMVDTKWFAIVGAIALGFGTFVFPIGGWVIGMALVTSSRFWRRWEKAVAILLPLPVCLLVLLVSFLGVLWQGPVPSSGSGASNPLLPSGIALWHTSILLAFYTIPIGAAWLLWRLRGREAPLR</sequence>
<keyword evidence="1" id="KW-0472">Membrane</keyword>
<dbReference type="Pfam" id="PF22564">
    <property type="entry name" value="HAAS"/>
    <property type="match status" value="1"/>
</dbReference>
<dbReference type="STRING" id="582680.RS86_01802"/>
<reference evidence="2 3" key="1">
    <citation type="submission" date="2015-02" db="EMBL/GenBank/DDBJ databases">
        <title>Draft genome sequences of ten Microbacterium spp. with emphasis on heavy metal contaminated environments.</title>
        <authorList>
            <person name="Corretto E."/>
        </authorList>
    </citation>
    <scope>NUCLEOTIDE SEQUENCE [LARGE SCALE GENOMIC DNA]</scope>
    <source>
        <strain evidence="2 3">ARN176</strain>
    </source>
</reference>
<organism evidence="2 3">
    <name type="scientific">Microbacterium azadirachtae</name>
    <dbReference type="NCBI Taxonomy" id="582680"/>
    <lineage>
        <taxon>Bacteria</taxon>
        <taxon>Bacillati</taxon>
        <taxon>Actinomycetota</taxon>
        <taxon>Actinomycetes</taxon>
        <taxon>Micrococcales</taxon>
        <taxon>Microbacteriaceae</taxon>
        <taxon>Microbacterium</taxon>
    </lineage>
</organism>
<name>A0A0F0LJ11_9MICO</name>
<feature type="transmembrane region" description="Helical" evidence="1">
    <location>
        <begin position="184"/>
        <end position="207"/>
    </location>
</feature>
<protein>
    <submittedName>
        <fullName evidence="2">Uncharacterized protein</fullName>
    </submittedName>
</protein>